<dbReference type="InterPro" id="IPR023170">
    <property type="entry name" value="HhH_base_excis_C"/>
</dbReference>
<dbReference type="AlphaFoldDB" id="A0A5M6ID16"/>
<dbReference type="PANTHER" id="PTHR42944:SF1">
    <property type="entry name" value="ADENINE DNA GLYCOSYLASE"/>
    <property type="match status" value="1"/>
</dbReference>
<evidence type="ECO:0000256" key="13">
    <source>
        <dbReference type="ARBA" id="ARBA00023295"/>
    </source>
</evidence>
<comment type="cofactor">
    <cofactor evidence="14">
        <name>[4Fe-4S] cluster</name>
        <dbReference type="ChEBI" id="CHEBI:49883"/>
    </cofactor>
    <text evidence="14">Binds 1 [4Fe-4S] cluster.</text>
</comment>
<dbReference type="InterPro" id="IPR000445">
    <property type="entry name" value="HhH_motif"/>
</dbReference>
<keyword evidence="6" id="KW-0004">4Fe-4S</keyword>
<evidence type="ECO:0000256" key="11">
    <source>
        <dbReference type="ARBA" id="ARBA00023014"/>
    </source>
</evidence>
<reference evidence="16 17" key="1">
    <citation type="submission" date="2019-09" db="EMBL/GenBank/DDBJ databases">
        <title>Genome sequence of Roseospira marina, one of the more divergent members of the non-sulfur purple photosynthetic bacterial family, the Rhodospirillaceae.</title>
        <authorList>
            <person name="Meyer T."/>
            <person name="Kyndt J."/>
        </authorList>
    </citation>
    <scope>NUCLEOTIDE SEQUENCE [LARGE SCALE GENOMIC DNA]</scope>
    <source>
        <strain evidence="16 17">DSM 15113</strain>
    </source>
</reference>
<dbReference type="GO" id="GO:0046872">
    <property type="term" value="F:metal ion binding"/>
    <property type="evidence" value="ECO:0007669"/>
    <property type="project" value="UniProtKB-UniRule"/>
</dbReference>
<evidence type="ECO:0000256" key="10">
    <source>
        <dbReference type="ARBA" id="ARBA00023004"/>
    </source>
</evidence>
<keyword evidence="10 14" id="KW-0408">Iron</keyword>
<dbReference type="FunFam" id="1.10.340.30:FF:000002">
    <property type="entry name" value="Adenine DNA glycosylase"/>
    <property type="match status" value="1"/>
</dbReference>
<dbReference type="Gene3D" id="1.10.1670.10">
    <property type="entry name" value="Helix-hairpin-Helix base-excision DNA repair enzymes (C-terminal)"/>
    <property type="match status" value="1"/>
</dbReference>
<dbReference type="EC" id="3.2.2.31" evidence="4 14"/>
<dbReference type="SUPFAM" id="SSF55811">
    <property type="entry name" value="Nudix"/>
    <property type="match status" value="1"/>
</dbReference>
<dbReference type="SUPFAM" id="SSF48150">
    <property type="entry name" value="DNA-glycosylase"/>
    <property type="match status" value="1"/>
</dbReference>
<dbReference type="EMBL" id="VWPJ01000005">
    <property type="protein sequence ID" value="KAA5606171.1"/>
    <property type="molecule type" value="Genomic_DNA"/>
</dbReference>
<dbReference type="Proteomes" id="UP000324065">
    <property type="component" value="Unassembled WGS sequence"/>
</dbReference>
<evidence type="ECO:0000256" key="2">
    <source>
        <dbReference type="ARBA" id="ARBA00002933"/>
    </source>
</evidence>
<dbReference type="GO" id="GO:0034039">
    <property type="term" value="F:8-oxo-7,8-dihydroguanine DNA N-glycosylase activity"/>
    <property type="evidence" value="ECO:0007669"/>
    <property type="project" value="TreeGrafter"/>
</dbReference>
<dbReference type="SMART" id="SM00478">
    <property type="entry name" value="ENDO3c"/>
    <property type="match status" value="1"/>
</dbReference>
<dbReference type="InterPro" id="IPR003651">
    <property type="entry name" value="Endonuclease3_FeS-loop_motif"/>
</dbReference>
<dbReference type="InterPro" id="IPR004035">
    <property type="entry name" value="Endouclease-III_FeS-bd_BS"/>
</dbReference>
<dbReference type="Pfam" id="PF14815">
    <property type="entry name" value="NUDIX_4"/>
    <property type="match status" value="1"/>
</dbReference>
<dbReference type="PROSITE" id="PS00764">
    <property type="entry name" value="ENDONUCLEASE_III_1"/>
    <property type="match status" value="1"/>
</dbReference>
<gene>
    <name evidence="16" type="primary">mutY</name>
    <name evidence="16" type="ORF">F1188_07010</name>
</gene>
<dbReference type="GO" id="GO:0035485">
    <property type="term" value="F:adenine/guanine mispair binding"/>
    <property type="evidence" value="ECO:0007669"/>
    <property type="project" value="TreeGrafter"/>
</dbReference>
<comment type="similarity">
    <text evidence="3 14">Belongs to the Nth/MutY family.</text>
</comment>
<evidence type="ECO:0000313" key="17">
    <source>
        <dbReference type="Proteomes" id="UP000324065"/>
    </source>
</evidence>
<dbReference type="NCBIfam" id="TIGR01084">
    <property type="entry name" value="mutY"/>
    <property type="match status" value="1"/>
</dbReference>
<keyword evidence="13 14" id="KW-0326">Glycosidase</keyword>
<dbReference type="InterPro" id="IPR005760">
    <property type="entry name" value="A/G_AdeGlyc_MutY"/>
</dbReference>
<comment type="function">
    <text evidence="2">Adenine glycosylase active on G-A mispairs. MutY also corrects error-prone DNA synthesis past GO lesions which are due to the oxidatively damaged form of guanine: 7,8-dihydro-8-oxoguanine (8-oxo-dGTP).</text>
</comment>
<dbReference type="GO" id="GO:0032357">
    <property type="term" value="F:oxidized purine DNA binding"/>
    <property type="evidence" value="ECO:0007669"/>
    <property type="project" value="TreeGrafter"/>
</dbReference>
<dbReference type="InterPro" id="IPR011257">
    <property type="entry name" value="DNA_glycosylase"/>
</dbReference>
<dbReference type="InterPro" id="IPR015797">
    <property type="entry name" value="NUDIX_hydrolase-like_dom_sf"/>
</dbReference>
<feature type="domain" description="HhH-GPD" evidence="15">
    <location>
        <begin position="63"/>
        <end position="212"/>
    </location>
</feature>
<keyword evidence="8 14" id="KW-0227">DNA damage</keyword>
<evidence type="ECO:0000256" key="6">
    <source>
        <dbReference type="ARBA" id="ARBA00022485"/>
    </source>
</evidence>
<dbReference type="GO" id="GO:0051539">
    <property type="term" value="F:4 iron, 4 sulfur cluster binding"/>
    <property type="evidence" value="ECO:0007669"/>
    <property type="project" value="UniProtKB-UniRule"/>
</dbReference>
<evidence type="ECO:0000256" key="1">
    <source>
        <dbReference type="ARBA" id="ARBA00000843"/>
    </source>
</evidence>
<comment type="caution">
    <text evidence="16">The sequence shown here is derived from an EMBL/GenBank/DDBJ whole genome shotgun (WGS) entry which is preliminary data.</text>
</comment>
<dbReference type="InterPro" id="IPR003265">
    <property type="entry name" value="HhH-GPD_domain"/>
</dbReference>
<dbReference type="CDD" id="cd03431">
    <property type="entry name" value="NUDIX_DNA_Glycosylase_C-MutY"/>
    <property type="match status" value="1"/>
</dbReference>
<keyword evidence="7" id="KW-0479">Metal-binding</keyword>
<evidence type="ECO:0000256" key="14">
    <source>
        <dbReference type="RuleBase" id="RU365096"/>
    </source>
</evidence>
<evidence type="ECO:0000259" key="15">
    <source>
        <dbReference type="SMART" id="SM00478"/>
    </source>
</evidence>
<sequence length="374" mass="40530">MARRAARSATASTAAVPVPDAATAADLGARLLAWYDRDRRDLPWRPKPGETPDPYAVWLSEIMLQQTTVAAVKPYYARFLERWPTVAALAAAEDDAVMTAWAGLGYYARARNLLKCARVVAGDLGGRFPSTEEGLRALPGVGAYTAAAIACICFGCRAVVVDGNVERVMARLFAVEAPLPGAKPILRTLADALTPTARCGDHAQAVMDLGATLCTPRSPACGLCPWMDACQGRRAGLAEHLPMKTPKAERPTRRAVMFWIQRKDGALLLRQRPASGLLGGMMELPSSPWEAVPMPDPAEAVTQDAPLPFQTWRPLPGLVTHTFSHFHLELTIVMARVGANPRARGVWVPLDRLEEHALPTVMRKAIHHALTKGF</sequence>
<evidence type="ECO:0000256" key="7">
    <source>
        <dbReference type="ARBA" id="ARBA00022723"/>
    </source>
</evidence>
<comment type="catalytic activity">
    <reaction evidence="1 14">
        <text>Hydrolyzes free adenine bases from 7,8-dihydro-8-oxoguanine:adenine mismatched double-stranded DNA, leaving an apurinic site.</text>
        <dbReference type="EC" id="3.2.2.31"/>
    </reaction>
</comment>
<dbReference type="InterPro" id="IPR029119">
    <property type="entry name" value="MutY_C"/>
</dbReference>
<evidence type="ECO:0000256" key="12">
    <source>
        <dbReference type="ARBA" id="ARBA00023204"/>
    </source>
</evidence>
<evidence type="ECO:0000313" key="16">
    <source>
        <dbReference type="EMBL" id="KAA5606171.1"/>
    </source>
</evidence>
<keyword evidence="11" id="KW-0411">Iron-sulfur</keyword>
<dbReference type="InterPro" id="IPR044298">
    <property type="entry name" value="MIG/MutY"/>
</dbReference>
<keyword evidence="9" id="KW-0378">Hydrolase</keyword>
<evidence type="ECO:0000256" key="4">
    <source>
        <dbReference type="ARBA" id="ARBA00012045"/>
    </source>
</evidence>
<dbReference type="GO" id="GO:0000701">
    <property type="term" value="F:purine-specific mismatch base pair DNA N-glycosylase activity"/>
    <property type="evidence" value="ECO:0007669"/>
    <property type="project" value="UniProtKB-EC"/>
</dbReference>
<evidence type="ECO:0000256" key="5">
    <source>
        <dbReference type="ARBA" id="ARBA00022023"/>
    </source>
</evidence>
<dbReference type="RefSeq" id="WP_150061693.1">
    <property type="nucleotide sequence ID" value="NZ_JACHII010000007.1"/>
</dbReference>
<protein>
    <recommendedName>
        <fullName evidence="5 14">Adenine DNA glycosylase</fullName>
        <ecNumber evidence="4 14">3.2.2.31</ecNumber>
    </recommendedName>
</protein>
<dbReference type="Gene3D" id="3.90.79.10">
    <property type="entry name" value="Nucleoside Triphosphate Pyrophosphohydrolase"/>
    <property type="match status" value="1"/>
</dbReference>
<evidence type="ECO:0000256" key="3">
    <source>
        <dbReference type="ARBA" id="ARBA00008343"/>
    </source>
</evidence>
<evidence type="ECO:0000256" key="8">
    <source>
        <dbReference type="ARBA" id="ARBA00022763"/>
    </source>
</evidence>
<proteinExistence type="inferred from homology"/>
<dbReference type="PANTHER" id="PTHR42944">
    <property type="entry name" value="ADENINE DNA GLYCOSYLASE"/>
    <property type="match status" value="1"/>
</dbReference>
<dbReference type="GO" id="GO:0006284">
    <property type="term" value="P:base-excision repair"/>
    <property type="evidence" value="ECO:0007669"/>
    <property type="project" value="UniProtKB-UniRule"/>
</dbReference>
<dbReference type="Pfam" id="PF00730">
    <property type="entry name" value="HhH-GPD"/>
    <property type="match status" value="1"/>
</dbReference>
<dbReference type="Pfam" id="PF00633">
    <property type="entry name" value="HHH"/>
    <property type="match status" value="1"/>
</dbReference>
<dbReference type="Gene3D" id="1.10.340.30">
    <property type="entry name" value="Hypothetical protein, domain 2"/>
    <property type="match status" value="1"/>
</dbReference>
<dbReference type="OrthoDB" id="9802365at2"/>
<accession>A0A5M6ID16</accession>
<dbReference type="GO" id="GO:0006298">
    <property type="term" value="P:mismatch repair"/>
    <property type="evidence" value="ECO:0007669"/>
    <property type="project" value="TreeGrafter"/>
</dbReference>
<name>A0A5M6ID16_9PROT</name>
<keyword evidence="17" id="KW-1185">Reference proteome</keyword>
<evidence type="ECO:0000256" key="9">
    <source>
        <dbReference type="ARBA" id="ARBA00022801"/>
    </source>
</evidence>
<keyword evidence="12" id="KW-0234">DNA repair</keyword>
<dbReference type="Pfam" id="PF10576">
    <property type="entry name" value="EndIII_4Fe-2S"/>
    <property type="match status" value="1"/>
</dbReference>
<organism evidence="16 17">
    <name type="scientific">Roseospira marina</name>
    <dbReference type="NCBI Taxonomy" id="140057"/>
    <lineage>
        <taxon>Bacteria</taxon>
        <taxon>Pseudomonadati</taxon>
        <taxon>Pseudomonadota</taxon>
        <taxon>Alphaproteobacteria</taxon>
        <taxon>Rhodospirillales</taxon>
        <taxon>Rhodospirillaceae</taxon>
        <taxon>Roseospira</taxon>
    </lineage>
</organism>
<dbReference type="CDD" id="cd00056">
    <property type="entry name" value="ENDO3c"/>
    <property type="match status" value="1"/>
</dbReference>